<dbReference type="PANTHER" id="PTHR31363:SF0">
    <property type="entry name" value="TRAF3-INTERACTING PROTEIN 1"/>
    <property type="match status" value="1"/>
</dbReference>
<evidence type="ECO:0000256" key="1">
    <source>
        <dbReference type="ARBA" id="ARBA00004120"/>
    </source>
</evidence>
<feature type="region of interest" description="Disordered" evidence="10">
    <location>
        <begin position="143"/>
        <end position="224"/>
    </location>
</feature>
<keyword evidence="7" id="KW-0966">Cell projection</keyword>
<keyword evidence="5" id="KW-0175">Coiled coil</keyword>
<proteinExistence type="inferred from homology"/>
<dbReference type="EMBL" id="JBJKFK010000477">
    <property type="protein sequence ID" value="KAL3316822.1"/>
    <property type="molecule type" value="Genomic_DNA"/>
</dbReference>
<evidence type="ECO:0000256" key="8">
    <source>
        <dbReference type="ARBA" id="ARBA00043971"/>
    </source>
</evidence>
<dbReference type="GO" id="GO:0030030">
    <property type="term" value="P:cell projection organization"/>
    <property type="evidence" value="ECO:0007669"/>
    <property type="project" value="UniProtKB-KW"/>
</dbReference>
<sequence length="393" mass="44635">MTEIGMEIVKKTQTTMGSLIKKPPLTEKLLLRPPLRFLHDICTSFMKVTGLLVGLYTDEELNPDAMKDKDKKLNFLNKLIDYVTIAHQHPLNVKSSAIIAGKECDKTNELLVKLAECVDKVSDNEEIVSRALRGDAKMIKDKTRLKSTSKMDDRASQERLVSCKPSSRKDSLKEKHTKSKSSKPIKLEEEKQSMVIPEDPQPVKIQRPSSAKGHRKRKEDFNAKSKPVDVNMATPVTGYSNVVTELEKAKNTFKNVATAEEVSKKELNLDDTVRRRERDATEKEMETIKLLLKTLCKSAQPFGKLIQKVHEELDAMQQDFDKWHTEKLNHESAVKNKKAPRPKDETINSLKKQLIDSQSRIEAYRENIRVARATVCANEEKIKRLVDCACGDA</sequence>
<dbReference type="InterPro" id="IPR040468">
    <property type="entry name" value="TRAF3IP1_N"/>
</dbReference>
<accession>A0ABD2QC74</accession>
<gene>
    <name evidence="13" type="primary">TRAF3IP1</name>
    <name evidence="13" type="ORF">Ciccas_004531</name>
</gene>
<keyword evidence="14" id="KW-1185">Reference proteome</keyword>
<feature type="compositionally biased region" description="Basic and acidic residues" evidence="10">
    <location>
        <begin position="143"/>
        <end position="157"/>
    </location>
</feature>
<dbReference type="GO" id="GO:0048731">
    <property type="term" value="P:system development"/>
    <property type="evidence" value="ECO:0007669"/>
    <property type="project" value="UniProtKB-ARBA"/>
</dbReference>
<feature type="domain" description="TRAF3-interacting protein 1 N-terminal" evidence="11">
    <location>
        <begin position="8"/>
        <end position="118"/>
    </location>
</feature>
<keyword evidence="4" id="KW-0970">Cilium biogenesis/degradation</keyword>
<evidence type="ECO:0000259" key="12">
    <source>
        <dbReference type="Pfam" id="PF17749"/>
    </source>
</evidence>
<evidence type="ECO:0000256" key="6">
    <source>
        <dbReference type="ARBA" id="ARBA00023212"/>
    </source>
</evidence>
<evidence type="ECO:0000256" key="10">
    <source>
        <dbReference type="SAM" id="MobiDB-lite"/>
    </source>
</evidence>
<comment type="similarity">
    <text evidence="8">Belongs to the TRAF3IP1 family.</text>
</comment>
<protein>
    <recommendedName>
        <fullName evidence="9">TRAF3-interacting protein 1</fullName>
    </recommendedName>
</protein>
<dbReference type="Gene3D" id="1.10.418.50">
    <property type="entry name" value="Microtubule-binding protein MIP-T3"/>
    <property type="match status" value="1"/>
</dbReference>
<dbReference type="InterPro" id="IPR018799">
    <property type="entry name" value="TRAF3IP1"/>
</dbReference>
<evidence type="ECO:0000259" key="11">
    <source>
        <dbReference type="Pfam" id="PF10243"/>
    </source>
</evidence>
<dbReference type="GO" id="GO:0070507">
    <property type="term" value="P:regulation of microtubule cytoskeleton organization"/>
    <property type="evidence" value="ECO:0007669"/>
    <property type="project" value="UniProtKB-ARBA"/>
</dbReference>
<comment type="subcellular location">
    <subcellularLocation>
        <location evidence="2">Cytoplasm</location>
        <location evidence="2">Cytoskeleton</location>
        <location evidence="2">Cilium axoneme</location>
    </subcellularLocation>
    <subcellularLocation>
        <location evidence="1">Cytoplasm</location>
        <location evidence="1">Cytoskeleton</location>
        <location evidence="1">Cilium basal body</location>
    </subcellularLocation>
</comment>
<dbReference type="GO" id="GO:0005930">
    <property type="term" value="C:axoneme"/>
    <property type="evidence" value="ECO:0007669"/>
    <property type="project" value="UniProtKB-SubCell"/>
</dbReference>
<evidence type="ECO:0000256" key="5">
    <source>
        <dbReference type="ARBA" id="ARBA00023054"/>
    </source>
</evidence>
<name>A0ABD2QC74_9PLAT</name>
<dbReference type="Proteomes" id="UP001626550">
    <property type="component" value="Unassembled WGS sequence"/>
</dbReference>
<keyword evidence="3" id="KW-0963">Cytoplasm</keyword>
<keyword evidence="6" id="KW-0206">Cytoskeleton</keyword>
<evidence type="ECO:0000256" key="3">
    <source>
        <dbReference type="ARBA" id="ARBA00022490"/>
    </source>
</evidence>
<dbReference type="FunFam" id="1.10.418.50:FF:000001">
    <property type="entry name" value="TRAF3-interacting protein 1 isoform X1"/>
    <property type="match status" value="1"/>
</dbReference>
<dbReference type="GO" id="GO:0048513">
    <property type="term" value="P:animal organ development"/>
    <property type="evidence" value="ECO:0007669"/>
    <property type="project" value="UniProtKB-ARBA"/>
</dbReference>
<dbReference type="AlphaFoldDB" id="A0ABD2QC74"/>
<comment type="caution">
    <text evidence="13">The sequence shown here is derived from an EMBL/GenBank/DDBJ whole genome shotgun (WGS) entry which is preliminary data.</text>
</comment>
<dbReference type="Pfam" id="PF17749">
    <property type="entry name" value="MIP-T3_C"/>
    <property type="match status" value="1"/>
</dbReference>
<evidence type="ECO:0000313" key="14">
    <source>
        <dbReference type="Proteomes" id="UP001626550"/>
    </source>
</evidence>
<feature type="domain" description="TRAF3-interacting protein 1 C-terminal" evidence="12">
    <location>
        <begin position="248"/>
        <end position="386"/>
    </location>
</feature>
<dbReference type="InterPro" id="IPR041476">
    <property type="entry name" value="TRAF3IP1_C"/>
</dbReference>
<evidence type="ECO:0000256" key="7">
    <source>
        <dbReference type="ARBA" id="ARBA00023273"/>
    </source>
</evidence>
<dbReference type="Pfam" id="PF10243">
    <property type="entry name" value="MIP-T3"/>
    <property type="match status" value="1"/>
</dbReference>
<dbReference type="PANTHER" id="PTHR31363">
    <property type="entry name" value="TRAF3-INTERACTING PROTEIN 1"/>
    <property type="match status" value="1"/>
</dbReference>
<evidence type="ECO:0000313" key="13">
    <source>
        <dbReference type="EMBL" id="KAL3316822.1"/>
    </source>
</evidence>
<evidence type="ECO:0000256" key="2">
    <source>
        <dbReference type="ARBA" id="ARBA00004430"/>
    </source>
</evidence>
<evidence type="ECO:0000256" key="9">
    <source>
        <dbReference type="ARBA" id="ARBA00070492"/>
    </source>
</evidence>
<dbReference type="InterPro" id="IPR042576">
    <property type="entry name" value="TRAF3IP1_N_sf"/>
</dbReference>
<reference evidence="13 14" key="1">
    <citation type="submission" date="2024-11" db="EMBL/GenBank/DDBJ databases">
        <title>Adaptive evolution of stress response genes in parasites aligns with host niche diversity.</title>
        <authorList>
            <person name="Hahn C."/>
            <person name="Resl P."/>
        </authorList>
    </citation>
    <scope>NUCLEOTIDE SEQUENCE [LARGE SCALE GENOMIC DNA]</scope>
    <source>
        <strain evidence="13">EGGRZ-B1_66</strain>
        <tissue evidence="13">Body</tissue>
    </source>
</reference>
<evidence type="ECO:0000256" key="4">
    <source>
        <dbReference type="ARBA" id="ARBA00022794"/>
    </source>
</evidence>
<organism evidence="13 14">
    <name type="scientific">Cichlidogyrus casuarinus</name>
    <dbReference type="NCBI Taxonomy" id="1844966"/>
    <lineage>
        <taxon>Eukaryota</taxon>
        <taxon>Metazoa</taxon>
        <taxon>Spiralia</taxon>
        <taxon>Lophotrochozoa</taxon>
        <taxon>Platyhelminthes</taxon>
        <taxon>Monogenea</taxon>
        <taxon>Monopisthocotylea</taxon>
        <taxon>Dactylogyridea</taxon>
        <taxon>Ancyrocephalidae</taxon>
        <taxon>Cichlidogyrus</taxon>
    </lineage>
</organism>